<evidence type="ECO:0000313" key="3">
    <source>
        <dbReference type="Proteomes" id="UP000005867"/>
    </source>
</evidence>
<accession>G7VI04</accession>
<dbReference type="STRING" id="1104324.P186_1962"/>
<feature type="domain" description="Methyltransferase FkbM" evidence="1">
    <location>
        <begin position="58"/>
        <end position="127"/>
    </location>
</feature>
<evidence type="ECO:0000313" key="2">
    <source>
        <dbReference type="EMBL" id="AET33364.1"/>
    </source>
</evidence>
<dbReference type="NCBIfam" id="TIGR01444">
    <property type="entry name" value="fkbM_fam"/>
    <property type="match status" value="1"/>
</dbReference>
<protein>
    <recommendedName>
        <fullName evidence="1">Methyltransferase FkbM domain-containing protein</fullName>
    </recommendedName>
</protein>
<dbReference type="PANTHER" id="PTHR34203">
    <property type="entry name" value="METHYLTRANSFERASE, FKBM FAMILY PROTEIN"/>
    <property type="match status" value="1"/>
</dbReference>
<organism evidence="2 3">
    <name type="scientific">Pyrobaculum ferrireducens</name>
    <dbReference type="NCBI Taxonomy" id="1104324"/>
    <lineage>
        <taxon>Archaea</taxon>
        <taxon>Thermoproteota</taxon>
        <taxon>Thermoprotei</taxon>
        <taxon>Thermoproteales</taxon>
        <taxon>Thermoproteaceae</taxon>
        <taxon>Pyrobaculum</taxon>
    </lineage>
</organism>
<dbReference type="Pfam" id="PF05050">
    <property type="entry name" value="Methyltransf_21"/>
    <property type="match status" value="1"/>
</dbReference>
<dbReference type="PANTHER" id="PTHR34203:SF15">
    <property type="entry name" value="SLL1173 PROTEIN"/>
    <property type="match status" value="1"/>
</dbReference>
<dbReference type="BioCyc" id="PSP1104324:GJSN-1920-MONOMER"/>
<dbReference type="InterPro" id="IPR029063">
    <property type="entry name" value="SAM-dependent_MTases_sf"/>
</dbReference>
<dbReference type="Proteomes" id="UP000005867">
    <property type="component" value="Chromosome"/>
</dbReference>
<dbReference type="AlphaFoldDB" id="G7VI04"/>
<keyword evidence="3" id="KW-1185">Reference proteome</keyword>
<dbReference type="Gene3D" id="3.40.50.150">
    <property type="entry name" value="Vaccinia Virus protein VP39"/>
    <property type="match status" value="1"/>
</dbReference>
<dbReference type="EMBL" id="CP003098">
    <property type="protein sequence ID" value="AET33364.1"/>
    <property type="molecule type" value="Genomic_DNA"/>
</dbReference>
<dbReference type="HOGENOM" id="CLU_1727311_0_0_2"/>
<dbReference type="SUPFAM" id="SSF53335">
    <property type="entry name" value="S-adenosyl-L-methionine-dependent methyltransferases"/>
    <property type="match status" value="1"/>
</dbReference>
<evidence type="ECO:0000259" key="1">
    <source>
        <dbReference type="Pfam" id="PF05050"/>
    </source>
</evidence>
<dbReference type="KEGG" id="pyr:P186_1962"/>
<proteinExistence type="predicted"/>
<dbReference type="InterPro" id="IPR052514">
    <property type="entry name" value="SAM-dependent_MTase"/>
</dbReference>
<name>G7VI04_9CREN</name>
<reference evidence="2 3" key="1">
    <citation type="journal article" date="2012" name="J. Bacteriol.">
        <title>Complete genome sequence of strain 1860, a crenarchaeon of the genus pyrobaculum able to grow with various electron acceptors.</title>
        <authorList>
            <person name="Mardanov A.V."/>
            <person name="Gumerov V.M."/>
            <person name="Slobodkina G.B."/>
            <person name="Beletsky A.V."/>
            <person name="Bonch-Osmolovskaya E.A."/>
            <person name="Ravin N.V."/>
            <person name="Skryabin K.G."/>
        </authorList>
    </citation>
    <scope>NUCLEOTIDE SEQUENCE [LARGE SCALE GENOMIC DNA]</scope>
    <source>
        <strain evidence="2 3">1860</strain>
    </source>
</reference>
<sequence>MAYLYGVVRVFIDGDGDILFIMPDGVKLKYIDQFTIAETWLYDIHFLGFDLSGWLVFDIGAYVGDMALYYAKRGAAVVAVEPVPANFEAMLKNIELNAEKGHKVLPVNAAVADADGFVEIYYSGPLTNHLRSLKRGYLAKMRSILKNIIEN</sequence>
<dbReference type="InterPro" id="IPR006342">
    <property type="entry name" value="FkbM_mtfrase"/>
</dbReference>
<gene>
    <name evidence="2" type="ORF">P186_1962</name>
</gene>
<dbReference type="eggNOG" id="arCOG01400">
    <property type="taxonomic scope" value="Archaea"/>
</dbReference>